<organism evidence="2 3">
    <name type="scientific">Pelovirga terrestris</name>
    <dbReference type="NCBI Taxonomy" id="2771352"/>
    <lineage>
        <taxon>Bacteria</taxon>
        <taxon>Pseudomonadati</taxon>
        <taxon>Thermodesulfobacteriota</taxon>
        <taxon>Desulfuromonadia</taxon>
        <taxon>Geobacterales</taxon>
        <taxon>Geobacteraceae</taxon>
        <taxon>Pelovirga</taxon>
    </lineage>
</organism>
<dbReference type="Gene3D" id="3.50.50.60">
    <property type="entry name" value="FAD/NAD(P)-binding domain"/>
    <property type="match status" value="1"/>
</dbReference>
<protein>
    <submittedName>
        <fullName evidence="2">FAD-dependent oxidoreductase</fullName>
    </submittedName>
</protein>
<dbReference type="InterPro" id="IPR002937">
    <property type="entry name" value="Amino_oxidase"/>
</dbReference>
<dbReference type="InterPro" id="IPR036188">
    <property type="entry name" value="FAD/NAD-bd_sf"/>
</dbReference>
<name>A0A8J6QVK4_9BACT</name>
<evidence type="ECO:0000313" key="2">
    <source>
        <dbReference type="EMBL" id="MBD1401825.1"/>
    </source>
</evidence>
<feature type="domain" description="Amine oxidase" evidence="1">
    <location>
        <begin position="12"/>
        <end position="408"/>
    </location>
</feature>
<evidence type="ECO:0000259" key="1">
    <source>
        <dbReference type="Pfam" id="PF01593"/>
    </source>
</evidence>
<dbReference type="RefSeq" id="WP_191157805.1">
    <property type="nucleotide sequence ID" value="NZ_JACWUN010000023.1"/>
</dbReference>
<dbReference type="Proteomes" id="UP000632828">
    <property type="component" value="Unassembled WGS sequence"/>
</dbReference>
<dbReference type="Gene3D" id="3.90.660.20">
    <property type="entry name" value="Protoporphyrinogen oxidase, mitochondrial, domain 2"/>
    <property type="match status" value="1"/>
</dbReference>
<dbReference type="PANTHER" id="PTHR42923">
    <property type="entry name" value="PROTOPORPHYRINOGEN OXIDASE"/>
    <property type="match status" value="1"/>
</dbReference>
<comment type="caution">
    <text evidence="2">The sequence shown here is derived from an EMBL/GenBank/DDBJ whole genome shotgun (WGS) entry which is preliminary data.</text>
</comment>
<evidence type="ECO:0000313" key="3">
    <source>
        <dbReference type="Proteomes" id="UP000632828"/>
    </source>
</evidence>
<dbReference type="Gene3D" id="1.10.3110.10">
    <property type="entry name" value="protoporphyrinogen ix oxidase, domain 3"/>
    <property type="match status" value="1"/>
</dbReference>
<dbReference type="AlphaFoldDB" id="A0A8J6QVK4"/>
<dbReference type="EMBL" id="JACWUN010000023">
    <property type="protein sequence ID" value="MBD1401825.1"/>
    <property type="molecule type" value="Genomic_DNA"/>
</dbReference>
<dbReference type="SUPFAM" id="SSF51905">
    <property type="entry name" value="FAD/NAD(P)-binding domain"/>
    <property type="match status" value="1"/>
</dbReference>
<reference evidence="2" key="1">
    <citation type="submission" date="2020-09" db="EMBL/GenBank/DDBJ databases">
        <title>Pelobacter alkaliphilus sp. nov., a novel anaerobic arsenate-reducing bacterium from terrestrial mud volcano.</title>
        <authorList>
            <person name="Khomyakova M.A."/>
            <person name="Merkel A.Y."/>
            <person name="Slobodkin A.I."/>
        </authorList>
    </citation>
    <scope>NUCLEOTIDE SEQUENCE</scope>
    <source>
        <strain evidence="2">M08fum</strain>
    </source>
</reference>
<gene>
    <name evidence="2" type="ORF">ICT70_14275</name>
</gene>
<accession>A0A8J6QVK4</accession>
<dbReference type="GO" id="GO:0016491">
    <property type="term" value="F:oxidoreductase activity"/>
    <property type="evidence" value="ECO:0007669"/>
    <property type="project" value="InterPro"/>
</dbReference>
<dbReference type="InterPro" id="IPR050464">
    <property type="entry name" value="Zeta_carotene_desat/Oxidored"/>
</dbReference>
<keyword evidence="3" id="KW-1185">Reference proteome</keyword>
<dbReference type="Pfam" id="PF01593">
    <property type="entry name" value="Amino_oxidase"/>
    <property type="match status" value="1"/>
</dbReference>
<sequence>MKKRIAVIGSGIAGLTAAYYLSRKYQVTLFEADRRLGGHTHTVQVEWQGEQSAIDTGFIVFNDRTYPGFIRLMDELGVDYQPTEMSFSVTNPALGLEYNGNNLSSLFAQRGNLVNAGFWRMLADIVRFNRQVRQAAIESPAGTTLGAFLDGQRYGALFIDNYLLPMISAIWSTDLEQTREFPLVFFVRFFENHGLLNLVDRPQWYTIKGGSSSYIEPLTAPFNEGIRLATGVETITRHSDALTVVAAGHEYDFDEVVMACHGDQMLSMLVEPSADEQRILGAFRFTANDVILHTDQRWLPQNLRARASWNYHLRQPGQGRSTVTYYMNRLQCLEKQHDYLVTLNEDIPEESIIGRYQYDHPIFDLESISAQEQWYKISGIDRIHYCGAWWHNGFHEDGVQSALRVCTALGVSP</sequence>
<proteinExistence type="predicted"/>
<dbReference type="PANTHER" id="PTHR42923:SF17">
    <property type="entry name" value="AMINE OXIDASE DOMAIN-CONTAINING PROTEIN"/>
    <property type="match status" value="1"/>
</dbReference>